<gene>
    <name evidence="4" type="primary">Acey_s0021.g420</name>
    <name evidence="4" type="ORF">Y032_0021g420</name>
</gene>
<keyword evidence="3" id="KW-1133">Transmembrane helix</keyword>
<dbReference type="AlphaFoldDB" id="A0A016V003"/>
<organism evidence="4 5">
    <name type="scientific">Ancylostoma ceylanicum</name>
    <dbReference type="NCBI Taxonomy" id="53326"/>
    <lineage>
        <taxon>Eukaryota</taxon>
        <taxon>Metazoa</taxon>
        <taxon>Ecdysozoa</taxon>
        <taxon>Nematoda</taxon>
        <taxon>Chromadorea</taxon>
        <taxon>Rhabditida</taxon>
        <taxon>Rhabditina</taxon>
        <taxon>Rhabditomorpha</taxon>
        <taxon>Strongyloidea</taxon>
        <taxon>Ancylostomatidae</taxon>
        <taxon>Ancylostomatinae</taxon>
        <taxon>Ancylostoma</taxon>
    </lineage>
</organism>
<protein>
    <recommendedName>
        <fullName evidence="6">Laminin G domain-containing protein</fullName>
    </recommendedName>
</protein>
<keyword evidence="5" id="KW-1185">Reference proteome</keyword>
<evidence type="ECO:0008006" key="6">
    <source>
        <dbReference type="Google" id="ProtNLM"/>
    </source>
</evidence>
<feature type="compositionally biased region" description="Basic and acidic residues" evidence="2">
    <location>
        <begin position="20"/>
        <end position="30"/>
    </location>
</feature>
<feature type="transmembrane region" description="Helical" evidence="3">
    <location>
        <begin position="278"/>
        <end position="299"/>
    </location>
</feature>
<proteinExistence type="predicted"/>
<dbReference type="Proteomes" id="UP000024635">
    <property type="component" value="Unassembled WGS sequence"/>
</dbReference>
<reference evidence="5" key="1">
    <citation type="journal article" date="2015" name="Nat. Genet.">
        <title>The genome and transcriptome of the zoonotic hookworm Ancylostoma ceylanicum identify infection-specific gene families.</title>
        <authorList>
            <person name="Schwarz E.M."/>
            <person name="Hu Y."/>
            <person name="Antoshechkin I."/>
            <person name="Miller M.M."/>
            <person name="Sternberg P.W."/>
            <person name="Aroian R.V."/>
        </authorList>
    </citation>
    <scope>NUCLEOTIDE SEQUENCE</scope>
    <source>
        <strain evidence="5">HY135</strain>
    </source>
</reference>
<name>A0A016V003_9BILA</name>
<keyword evidence="1" id="KW-0175">Coiled coil</keyword>
<evidence type="ECO:0000256" key="2">
    <source>
        <dbReference type="SAM" id="MobiDB-lite"/>
    </source>
</evidence>
<evidence type="ECO:0000313" key="5">
    <source>
        <dbReference type="Proteomes" id="UP000024635"/>
    </source>
</evidence>
<evidence type="ECO:0000256" key="3">
    <source>
        <dbReference type="SAM" id="Phobius"/>
    </source>
</evidence>
<feature type="region of interest" description="Disordered" evidence="2">
    <location>
        <begin position="1"/>
        <end position="30"/>
    </location>
</feature>
<dbReference type="EMBL" id="JARK01001357">
    <property type="protein sequence ID" value="EYC20780.1"/>
    <property type="molecule type" value="Genomic_DNA"/>
</dbReference>
<feature type="compositionally biased region" description="Polar residues" evidence="2">
    <location>
        <begin position="386"/>
        <end position="395"/>
    </location>
</feature>
<keyword evidence="3" id="KW-0812">Transmembrane</keyword>
<feature type="coiled-coil region" evidence="1">
    <location>
        <begin position="57"/>
        <end position="94"/>
    </location>
</feature>
<feature type="region of interest" description="Disordered" evidence="2">
    <location>
        <begin position="384"/>
        <end position="413"/>
    </location>
</feature>
<evidence type="ECO:0000313" key="4">
    <source>
        <dbReference type="EMBL" id="EYC20780.1"/>
    </source>
</evidence>
<sequence>MDTPQAPVAPQTGRGKKHRIDFDSPHEKDENDFDRAVDLIVRDQTLPPHLKTAIGFMLEMKEQMNAVMTRNQELLEENRKVNEKNSARRQFEQRSTFLMSAFPRYCAPAHLPYHNGGPDSSHFERRRAIIKSPDPSSAFPTAFRRRRILIPPLNPSPVVSSSFDAGAPLSHRWTRLRAFSPLLDAGPTFRRRRILITTVDPSRQVHSSVVRYRVFDSYRTPIEITLNGQTVDDDNWHQVVLELSEDRKTYFSRKVSGDVSSDCHVGSTPLAVFQKPGVLASILCVGVLVAAVLAVFIVARLLKRRHSETENTWQRTEEINAYAMHKHRSVTGQGHINHAMTSSTEGPIYASADGYETPIHHGHHREIRPNYKPRRTVADVVLAVRSNPSTTDRYTSSNSSGNDSIESEPPRPAQRIYRSVAYF</sequence>
<evidence type="ECO:0000256" key="1">
    <source>
        <dbReference type="SAM" id="Coils"/>
    </source>
</evidence>
<keyword evidence="3" id="KW-0472">Membrane</keyword>
<dbReference type="OrthoDB" id="5844639at2759"/>
<accession>A0A016V003</accession>
<comment type="caution">
    <text evidence="4">The sequence shown here is derived from an EMBL/GenBank/DDBJ whole genome shotgun (WGS) entry which is preliminary data.</text>
</comment>
<dbReference type="STRING" id="53326.A0A016V003"/>